<name>A0A2B4STA6_STYPI</name>
<sequence length="241" mass="26775">MVPVLRNVHGFHISVACRAKATVVSVVPVFVMKRRTFSFSETLRPRRDSDGAELLANWNQQHDSADFIEPLESAMSHVLIPAITGRKCNQLERDVSSLPARFGGLGLGNSLIEAPREYKTSVGTTAPLAEQIKAQQHHLPEDSTVKSSKQTSQHKKDEDVKERVKSVYERAPLKTKRALDMATEKGSSRHNELRDLEAELLGIVCKDVEIEPQLQDTTGEQLNSGSNMAKDARLDIHARGF</sequence>
<accession>A0A2B4STA6</accession>
<comment type="caution">
    <text evidence="2">The sequence shown here is derived from an EMBL/GenBank/DDBJ whole genome shotgun (WGS) entry which is preliminary data.</text>
</comment>
<dbReference type="PROSITE" id="PS51257">
    <property type="entry name" value="PROKAR_LIPOPROTEIN"/>
    <property type="match status" value="1"/>
</dbReference>
<reference evidence="3" key="1">
    <citation type="journal article" date="2017" name="bioRxiv">
        <title>Comparative analysis of the genomes of Stylophora pistillata and Acropora digitifera provides evidence for extensive differences between species of corals.</title>
        <authorList>
            <person name="Voolstra C.R."/>
            <person name="Li Y."/>
            <person name="Liew Y.J."/>
            <person name="Baumgarten S."/>
            <person name="Zoccola D."/>
            <person name="Flot J.-F."/>
            <person name="Tambutte S."/>
            <person name="Allemand D."/>
            <person name="Aranda M."/>
        </authorList>
    </citation>
    <scope>NUCLEOTIDE SEQUENCE [LARGE SCALE GENOMIC DNA]</scope>
</reference>
<proteinExistence type="predicted"/>
<feature type="region of interest" description="Disordered" evidence="1">
    <location>
        <begin position="136"/>
        <end position="163"/>
    </location>
</feature>
<dbReference type="EMBL" id="LSMT01000027">
    <property type="protein sequence ID" value="PFX32130.1"/>
    <property type="molecule type" value="Genomic_DNA"/>
</dbReference>
<evidence type="ECO:0000256" key="1">
    <source>
        <dbReference type="SAM" id="MobiDB-lite"/>
    </source>
</evidence>
<keyword evidence="3" id="KW-1185">Reference proteome</keyword>
<protein>
    <submittedName>
        <fullName evidence="2">Uncharacterized protein</fullName>
    </submittedName>
</protein>
<evidence type="ECO:0000313" key="2">
    <source>
        <dbReference type="EMBL" id="PFX32130.1"/>
    </source>
</evidence>
<organism evidence="2 3">
    <name type="scientific">Stylophora pistillata</name>
    <name type="common">Smooth cauliflower coral</name>
    <dbReference type="NCBI Taxonomy" id="50429"/>
    <lineage>
        <taxon>Eukaryota</taxon>
        <taxon>Metazoa</taxon>
        <taxon>Cnidaria</taxon>
        <taxon>Anthozoa</taxon>
        <taxon>Hexacorallia</taxon>
        <taxon>Scleractinia</taxon>
        <taxon>Astrocoeniina</taxon>
        <taxon>Pocilloporidae</taxon>
        <taxon>Stylophora</taxon>
    </lineage>
</organism>
<gene>
    <name evidence="2" type="ORF">AWC38_SpisGene3067</name>
</gene>
<dbReference type="AlphaFoldDB" id="A0A2B4STA6"/>
<dbReference type="Proteomes" id="UP000225706">
    <property type="component" value="Unassembled WGS sequence"/>
</dbReference>
<feature type="compositionally biased region" description="Basic and acidic residues" evidence="1">
    <location>
        <begin position="154"/>
        <end position="163"/>
    </location>
</feature>
<evidence type="ECO:0000313" key="3">
    <source>
        <dbReference type="Proteomes" id="UP000225706"/>
    </source>
</evidence>